<keyword evidence="2" id="KW-1185">Reference proteome</keyword>
<dbReference type="EMBL" id="CP016773">
    <property type="protein sequence ID" value="ASY15803.1"/>
    <property type="molecule type" value="Genomic_DNA"/>
</dbReference>
<dbReference type="SUPFAM" id="SSF52540">
    <property type="entry name" value="P-loop containing nucleoside triphosphate hydrolases"/>
    <property type="match status" value="1"/>
</dbReference>
<dbReference type="AlphaFoldDB" id="A0A249KG70"/>
<sequence>MDLIDALSDLCKDVPQPIIAIDGPAGAGKTTLAHDIKLALAQSYSITEVHMDDLYHGWDNALTSQLTDVLTHLVSAHKDAKPISLSTYNWLAGEFNQASEIEKSELLILEGVGSGQMAIRDSLAALIWIDIEDSEGMARVLERDGNEIESQMKKWLSTQEQHFRDEGTQNAADFVLTT</sequence>
<dbReference type="InterPro" id="IPR027417">
    <property type="entry name" value="P-loop_NTPase"/>
</dbReference>
<dbReference type="GO" id="GO:0016301">
    <property type="term" value="F:kinase activity"/>
    <property type="evidence" value="ECO:0007669"/>
    <property type="project" value="UniProtKB-KW"/>
</dbReference>
<organism evidence="1 2">
    <name type="scientific">Candidatus Planktophila sulfonica</name>
    <dbReference type="NCBI Taxonomy" id="1884904"/>
    <lineage>
        <taxon>Bacteria</taxon>
        <taxon>Bacillati</taxon>
        <taxon>Actinomycetota</taxon>
        <taxon>Actinomycetes</taxon>
        <taxon>Candidatus Nanopelagicales</taxon>
        <taxon>Candidatus Nanopelagicaceae</taxon>
        <taxon>Candidatus Planktophila</taxon>
    </lineage>
</organism>
<keyword evidence="1" id="KW-0418">Kinase</keyword>
<evidence type="ECO:0000313" key="1">
    <source>
        <dbReference type="EMBL" id="ASY15803.1"/>
    </source>
</evidence>
<keyword evidence="1" id="KW-0808">Transferase</keyword>
<dbReference type="OrthoDB" id="3237545at2"/>
<accession>A0A249KG70</accession>
<reference evidence="1 2" key="1">
    <citation type="submission" date="2016-07" db="EMBL/GenBank/DDBJ databases">
        <title>High microdiversification within the ubiquitous acI lineage of Actinobacteria.</title>
        <authorList>
            <person name="Neuenschwander S.M."/>
            <person name="Salcher M."/>
            <person name="Ghai R."/>
            <person name="Pernthaler J."/>
        </authorList>
    </citation>
    <scope>NUCLEOTIDE SEQUENCE [LARGE SCALE GENOMIC DNA]</scope>
    <source>
        <strain evidence="1">MMS-IA-56</strain>
    </source>
</reference>
<dbReference type="Proteomes" id="UP000217215">
    <property type="component" value="Chromosome"/>
</dbReference>
<evidence type="ECO:0000313" key="2">
    <source>
        <dbReference type="Proteomes" id="UP000217215"/>
    </source>
</evidence>
<protein>
    <submittedName>
        <fullName evidence="1">Uridine kinase</fullName>
    </submittedName>
</protein>
<proteinExistence type="predicted"/>
<dbReference type="RefSeq" id="WP_095673397.1">
    <property type="nucleotide sequence ID" value="NZ_CP016773.1"/>
</dbReference>
<dbReference type="Gene3D" id="3.40.50.300">
    <property type="entry name" value="P-loop containing nucleotide triphosphate hydrolases"/>
    <property type="match status" value="1"/>
</dbReference>
<dbReference type="KEGG" id="psuf:A1sIA56_02565"/>
<gene>
    <name evidence="1" type="ORF">A1sIA56_02565</name>
</gene>
<name>A0A249KG70_9ACTN</name>